<dbReference type="NCBIfam" id="NF000766">
    <property type="entry name" value="PRK00049.1"/>
    <property type="match status" value="1"/>
</dbReference>
<dbReference type="InterPro" id="IPR033720">
    <property type="entry name" value="EFTU_2"/>
</dbReference>
<evidence type="ECO:0000256" key="7">
    <source>
        <dbReference type="ARBA" id="ARBA00022917"/>
    </source>
</evidence>
<organism evidence="13 14">
    <name type="scientific">Anisodus tanguticus</name>
    <dbReference type="NCBI Taxonomy" id="243964"/>
    <lineage>
        <taxon>Eukaryota</taxon>
        <taxon>Viridiplantae</taxon>
        <taxon>Streptophyta</taxon>
        <taxon>Embryophyta</taxon>
        <taxon>Tracheophyta</taxon>
        <taxon>Spermatophyta</taxon>
        <taxon>Magnoliopsida</taxon>
        <taxon>eudicotyledons</taxon>
        <taxon>Gunneridae</taxon>
        <taxon>Pentapetalae</taxon>
        <taxon>asterids</taxon>
        <taxon>lamiids</taxon>
        <taxon>Solanales</taxon>
        <taxon>Solanaceae</taxon>
        <taxon>Solanoideae</taxon>
        <taxon>Hyoscyameae</taxon>
        <taxon>Anisodus</taxon>
    </lineage>
</organism>
<evidence type="ECO:0000256" key="9">
    <source>
        <dbReference type="ARBA" id="ARBA00023128"/>
    </source>
</evidence>
<dbReference type="PROSITE" id="PS00301">
    <property type="entry name" value="G_TR_1"/>
    <property type="match status" value="1"/>
</dbReference>
<dbReference type="InterPro" id="IPR006196">
    <property type="entry name" value="RNA-binding_domain_S1_IF1"/>
</dbReference>
<dbReference type="GO" id="GO:0005525">
    <property type="term" value="F:GTP binding"/>
    <property type="evidence" value="ECO:0007669"/>
    <property type="project" value="UniProtKB-KW"/>
</dbReference>
<keyword evidence="8" id="KW-0809">Transit peptide</keyword>
<dbReference type="InterPro" id="IPR027417">
    <property type="entry name" value="P-loop_NTPase"/>
</dbReference>
<dbReference type="GO" id="GO:0005739">
    <property type="term" value="C:mitochondrion"/>
    <property type="evidence" value="ECO:0007669"/>
    <property type="project" value="UniProtKB-SubCell"/>
</dbReference>
<protein>
    <recommendedName>
        <fullName evidence="4">Elongation factor Tu, mitochondrial</fullName>
    </recommendedName>
</protein>
<dbReference type="InterPro" id="IPR041709">
    <property type="entry name" value="EF-Tu_GTP-bd"/>
</dbReference>
<dbReference type="FunFam" id="3.40.50.300:FF:000003">
    <property type="entry name" value="Elongation factor Tu"/>
    <property type="match status" value="1"/>
</dbReference>
<evidence type="ECO:0000256" key="5">
    <source>
        <dbReference type="ARBA" id="ARBA00022741"/>
    </source>
</evidence>
<dbReference type="GO" id="GO:0070125">
    <property type="term" value="P:mitochondrial translational elongation"/>
    <property type="evidence" value="ECO:0007669"/>
    <property type="project" value="TreeGrafter"/>
</dbReference>
<feature type="coiled-coil region" evidence="11">
    <location>
        <begin position="474"/>
        <end position="501"/>
    </location>
</feature>
<dbReference type="Pfam" id="PF03144">
    <property type="entry name" value="GTP_EFTU_D2"/>
    <property type="match status" value="1"/>
</dbReference>
<dbReference type="SUPFAM" id="SSF50465">
    <property type="entry name" value="EF-Tu/eEF-1alpha/eIF2-gamma C-terminal domain"/>
    <property type="match status" value="1"/>
</dbReference>
<dbReference type="InterPro" id="IPR009000">
    <property type="entry name" value="Transl_B-barrel_sf"/>
</dbReference>
<dbReference type="CDD" id="cd03697">
    <property type="entry name" value="EFTU_II"/>
    <property type="match status" value="1"/>
</dbReference>
<evidence type="ECO:0000256" key="8">
    <source>
        <dbReference type="ARBA" id="ARBA00022946"/>
    </source>
</evidence>
<dbReference type="InterPro" id="IPR000795">
    <property type="entry name" value="T_Tr_GTP-bd_dom"/>
</dbReference>
<name>A0AAE1QRJ5_9SOLA</name>
<dbReference type="EMBL" id="JAVYJV010000029">
    <property type="protein sequence ID" value="KAK4337413.1"/>
    <property type="molecule type" value="Genomic_DNA"/>
</dbReference>
<evidence type="ECO:0000256" key="3">
    <source>
        <dbReference type="ARBA" id="ARBA00007249"/>
    </source>
</evidence>
<dbReference type="GO" id="GO:0003743">
    <property type="term" value="F:translation initiation factor activity"/>
    <property type="evidence" value="ECO:0007669"/>
    <property type="project" value="InterPro"/>
</dbReference>
<dbReference type="InterPro" id="IPR009001">
    <property type="entry name" value="Transl_elong_EF1A/Init_IF2_C"/>
</dbReference>
<evidence type="ECO:0000256" key="6">
    <source>
        <dbReference type="ARBA" id="ARBA00022768"/>
    </source>
</evidence>
<dbReference type="Gene3D" id="3.40.50.300">
    <property type="entry name" value="P-loop containing nucleotide triphosphate hydrolases"/>
    <property type="match status" value="1"/>
</dbReference>
<feature type="domain" description="Tr-type G" evidence="12">
    <location>
        <begin position="88"/>
        <end position="283"/>
    </location>
</feature>
<dbReference type="Pfam" id="PF00009">
    <property type="entry name" value="GTP_EFTU"/>
    <property type="match status" value="1"/>
</dbReference>
<keyword evidence="11" id="KW-0175">Coiled coil</keyword>
<keyword evidence="9" id="KW-0496">Mitochondrion</keyword>
<keyword evidence="10" id="KW-0342">GTP-binding</keyword>
<dbReference type="AlphaFoldDB" id="A0AAE1QRJ5"/>
<comment type="similarity">
    <text evidence="3">Belongs to the TRAFAC class translation factor GTPase superfamily. Classic translation factor GTPase family. EF-Tu/EF-1A subfamily.</text>
</comment>
<keyword evidence="7" id="KW-0648">Protein biosynthesis</keyword>
<proteinExistence type="inferred from homology"/>
<accession>A0AAE1QRJ5</accession>
<dbReference type="PROSITE" id="PS51722">
    <property type="entry name" value="G_TR_2"/>
    <property type="match status" value="1"/>
</dbReference>
<reference evidence="13" key="1">
    <citation type="submission" date="2023-12" db="EMBL/GenBank/DDBJ databases">
        <title>Genome assembly of Anisodus tanguticus.</title>
        <authorList>
            <person name="Wang Y.-J."/>
        </authorList>
    </citation>
    <scope>NUCLEOTIDE SEQUENCE</scope>
    <source>
        <strain evidence="13">KB-2021</strain>
        <tissue evidence="13">Leaf</tissue>
    </source>
</reference>
<evidence type="ECO:0000313" key="13">
    <source>
        <dbReference type="EMBL" id="KAK4337413.1"/>
    </source>
</evidence>
<dbReference type="InterPro" id="IPR001253">
    <property type="entry name" value="TIF_eIF-1A"/>
</dbReference>
<dbReference type="InterPro" id="IPR050055">
    <property type="entry name" value="EF-Tu_GTPase"/>
</dbReference>
<dbReference type="PANTHER" id="PTHR43721">
    <property type="entry name" value="ELONGATION FACTOR TU-RELATED"/>
    <property type="match status" value="1"/>
</dbReference>
<dbReference type="SUPFAM" id="SSF50249">
    <property type="entry name" value="Nucleic acid-binding proteins"/>
    <property type="match status" value="1"/>
</dbReference>
<sequence>MTESSAYTKRKYVAQEVEDFDNLPEIKNIAKVLKGRGRNLHFVQNEKGEQFLASMPTKFRKHVWVRRATAPPVSRKAPKAKEVYKRSKDHCNVGTIGHVDHGKTTLTAAITKVLAEKKLSKVKTYDEIDNAPEEKKRGITINSAHVEYSTENRHYGHTDCPGHADYIKNMITGACQMDGAILVVAATDGPMPQTREHLTLAKQIGIEHVVVYLNKADVADPEMVELAELELRELMTSIGYNGDEVKVIVGSALCALEDKFPELGKDSIVKLMQTVDEFIPTPKRSFDFPFFLPIEHVYSIPGRGTVVTGSEAEIVGYNKYYKTIIQDIEMFKKSLEEAHPGDNCGALLKNIKRDDVRRGMALIKPGSLVPTDVIKAQVYLLDGKEGGRKKAMITESQGIIFCRTFDCNARLDFDSRELLMPGEDCSMTIRFIKPMAIDKGSRFTIRDGAVTLGTGVVTEIEQPMGPKEREAFLRGKTKKQKEAQQARLNELEEIARKKIAEKELEEA</sequence>
<comment type="caution">
    <text evidence="13">The sequence shown here is derived from an EMBL/GenBank/DDBJ whole genome shotgun (WGS) entry which is preliminary data.</text>
</comment>
<dbReference type="GO" id="GO:0003746">
    <property type="term" value="F:translation elongation factor activity"/>
    <property type="evidence" value="ECO:0007669"/>
    <property type="project" value="UniProtKB-KW"/>
</dbReference>
<dbReference type="CDD" id="cd01884">
    <property type="entry name" value="EF_Tu"/>
    <property type="match status" value="1"/>
</dbReference>
<dbReference type="Proteomes" id="UP001291623">
    <property type="component" value="Unassembled WGS sequence"/>
</dbReference>
<comment type="function">
    <text evidence="1">This protein promotes the GTP-dependent binding of aminoacyl-tRNA to the A-site of ribosomes during protein biosynthesis.</text>
</comment>
<dbReference type="SMART" id="SM00652">
    <property type="entry name" value="eIF1a"/>
    <property type="match status" value="1"/>
</dbReference>
<dbReference type="InterPro" id="IPR012340">
    <property type="entry name" value="NA-bd_OB-fold"/>
</dbReference>
<dbReference type="Gene3D" id="2.40.30.10">
    <property type="entry name" value="Translation factors"/>
    <property type="match status" value="2"/>
</dbReference>
<dbReference type="Pfam" id="PF01176">
    <property type="entry name" value="eIF-1a"/>
    <property type="match status" value="1"/>
</dbReference>
<gene>
    <name evidence="13" type="ORF">RND71_044143</name>
</gene>
<dbReference type="PANTHER" id="PTHR43721:SF36">
    <property type="entry name" value="ELONGATION FACTOR TU, MITOCHONDRIAL"/>
    <property type="match status" value="1"/>
</dbReference>
<evidence type="ECO:0000313" key="14">
    <source>
        <dbReference type="Proteomes" id="UP001291623"/>
    </source>
</evidence>
<dbReference type="Pfam" id="PF03143">
    <property type="entry name" value="GTP_EFTU_D3"/>
    <property type="match status" value="1"/>
</dbReference>
<dbReference type="InterPro" id="IPR004160">
    <property type="entry name" value="Transl_elong_EFTu/EF1A_C"/>
</dbReference>
<evidence type="ECO:0000256" key="11">
    <source>
        <dbReference type="SAM" id="Coils"/>
    </source>
</evidence>
<dbReference type="PRINTS" id="PR00315">
    <property type="entry name" value="ELONGATNFCT"/>
</dbReference>
<dbReference type="NCBIfam" id="TIGR00231">
    <property type="entry name" value="small_GTP"/>
    <property type="match status" value="1"/>
</dbReference>
<dbReference type="NCBIfam" id="NF009373">
    <property type="entry name" value="PRK12736.1"/>
    <property type="match status" value="1"/>
</dbReference>
<evidence type="ECO:0000259" key="12">
    <source>
        <dbReference type="PROSITE" id="PS51722"/>
    </source>
</evidence>
<dbReference type="NCBIfam" id="NF009372">
    <property type="entry name" value="PRK12735.1"/>
    <property type="match status" value="1"/>
</dbReference>
<evidence type="ECO:0000256" key="1">
    <source>
        <dbReference type="ARBA" id="ARBA00003982"/>
    </source>
</evidence>
<dbReference type="InterPro" id="IPR005225">
    <property type="entry name" value="Small_GTP-bd"/>
</dbReference>
<keyword evidence="14" id="KW-1185">Reference proteome</keyword>
<keyword evidence="5" id="KW-0547">Nucleotide-binding</keyword>
<dbReference type="GO" id="GO:0003924">
    <property type="term" value="F:GTPase activity"/>
    <property type="evidence" value="ECO:0007669"/>
    <property type="project" value="InterPro"/>
</dbReference>
<dbReference type="SUPFAM" id="SSF52540">
    <property type="entry name" value="P-loop containing nucleoside triphosphate hydrolases"/>
    <property type="match status" value="1"/>
</dbReference>
<evidence type="ECO:0000256" key="2">
    <source>
        <dbReference type="ARBA" id="ARBA00004173"/>
    </source>
</evidence>
<dbReference type="SUPFAM" id="SSF50447">
    <property type="entry name" value="Translation proteins"/>
    <property type="match status" value="1"/>
</dbReference>
<dbReference type="InterPro" id="IPR031157">
    <property type="entry name" value="G_TR_CS"/>
</dbReference>
<dbReference type="FunFam" id="2.40.30.10:FF:000001">
    <property type="entry name" value="Elongation factor Tu"/>
    <property type="match status" value="1"/>
</dbReference>
<dbReference type="Gene3D" id="2.40.50.140">
    <property type="entry name" value="Nucleic acid-binding proteins"/>
    <property type="match status" value="1"/>
</dbReference>
<evidence type="ECO:0000256" key="4">
    <source>
        <dbReference type="ARBA" id="ARBA00017898"/>
    </source>
</evidence>
<comment type="subcellular location">
    <subcellularLocation>
        <location evidence="2">Mitochondrion</location>
    </subcellularLocation>
</comment>
<evidence type="ECO:0000256" key="10">
    <source>
        <dbReference type="ARBA" id="ARBA00023134"/>
    </source>
</evidence>
<keyword evidence="6" id="KW-0251">Elongation factor</keyword>
<dbReference type="InterPro" id="IPR004161">
    <property type="entry name" value="EFTu-like_2"/>
</dbReference>
<dbReference type="GO" id="GO:0003723">
    <property type="term" value="F:RNA binding"/>
    <property type="evidence" value="ECO:0007669"/>
    <property type="project" value="InterPro"/>
</dbReference>